<dbReference type="AlphaFoldDB" id="A0A5P6N7Q0"/>
<dbReference type="PANTHER" id="PTHR30041">
    <property type="entry name" value="ARSENATE REDUCTASE"/>
    <property type="match status" value="1"/>
</dbReference>
<dbReference type="PANTHER" id="PTHR30041:SF8">
    <property type="entry name" value="PROTEIN YFFB"/>
    <property type="match status" value="1"/>
</dbReference>
<dbReference type="InterPro" id="IPR036249">
    <property type="entry name" value="Thioredoxin-like_sf"/>
</dbReference>
<evidence type="ECO:0000313" key="4">
    <source>
        <dbReference type="EMBL" id="QFI62015.1"/>
    </source>
</evidence>
<dbReference type="Gene3D" id="3.40.30.10">
    <property type="entry name" value="Glutaredoxin"/>
    <property type="match status" value="1"/>
</dbReference>
<evidence type="ECO:0000256" key="2">
    <source>
        <dbReference type="PROSITE-ProRule" id="PRU01282"/>
    </source>
</evidence>
<dbReference type="CDD" id="cd03035">
    <property type="entry name" value="ArsC_Yffb"/>
    <property type="match status" value="1"/>
</dbReference>
<dbReference type="Pfam" id="PF03960">
    <property type="entry name" value="ArsC"/>
    <property type="match status" value="1"/>
</dbReference>
<dbReference type="InterPro" id="IPR006660">
    <property type="entry name" value="Arsenate_reductase-like"/>
</dbReference>
<gene>
    <name evidence="4" type="ORF">D0Y83_01025</name>
</gene>
<proteinExistence type="inferred from homology"/>
<dbReference type="EMBL" id="CP032228">
    <property type="protein sequence ID" value="QFI62015.1"/>
    <property type="molecule type" value="Genomic_DNA"/>
</dbReference>
<accession>A0A5P6N7Q0</accession>
<evidence type="ECO:0000313" key="5">
    <source>
        <dbReference type="Proteomes" id="UP000325385"/>
    </source>
</evidence>
<dbReference type="NCBIfam" id="NF008107">
    <property type="entry name" value="PRK10853.1"/>
    <property type="match status" value="1"/>
</dbReference>
<dbReference type="NCBIfam" id="TIGR01617">
    <property type="entry name" value="arsC_related"/>
    <property type="match status" value="1"/>
</dbReference>
<evidence type="ECO:0000256" key="3">
    <source>
        <dbReference type="SAM" id="MobiDB-lite"/>
    </source>
</evidence>
<comment type="similarity">
    <text evidence="1 2">Belongs to the ArsC family.</text>
</comment>
<name>A0A5P6N7Q0_9SPHN</name>
<dbReference type="Proteomes" id="UP000325385">
    <property type="component" value="Chromosome"/>
</dbReference>
<dbReference type="InterPro" id="IPR006504">
    <property type="entry name" value="Tscrpt_reg_Spx/MgsR"/>
</dbReference>
<sequence length="154" mass="16822">MAAGVRKPAATQPAKGPVQSLPQPIATRGRAKRKIGRSVAETVLYGIPNCDTVKKARKWLDAQGVDYRFHDYKKVGADPAKLATWLDAAGVDTVLNRRGTTFRKLSDADKADIDAAKAARLLEDNPSMIKRPIVEHEGGLLVGFKEDEWSAHFS</sequence>
<evidence type="ECO:0000256" key="1">
    <source>
        <dbReference type="ARBA" id="ARBA00007198"/>
    </source>
</evidence>
<reference evidence="5" key="1">
    <citation type="submission" date="2018-09" db="EMBL/GenBank/DDBJ databases">
        <title>Nocardia yunnanensis sp. nov., an actinomycete isolated from a soil sample.</title>
        <authorList>
            <person name="Zhang J."/>
        </authorList>
    </citation>
    <scope>NUCLEOTIDE SEQUENCE [LARGE SCALE GENOMIC DNA]</scope>
    <source>
        <strain evidence="5">21-3</strain>
    </source>
</reference>
<protein>
    <submittedName>
        <fullName evidence="4">ArsC family reductase</fullName>
    </submittedName>
</protein>
<feature type="region of interest" description="Disordered" evidence="3">
    <location>
        <begin position="1"/>
        <end position="35"/>
    </location>
</feature>
<dbReference type="SUPFAM" id="SSF52833">
    <property type="entry name" value="Thioredoxin-like"/>
    <property type="match status" value="1"/>
</dbReference>
<dbReference type="PROSITE" id="PS51353">
    <property type="entry name" value="ARSC"/>
    <property type="match status" value="1"/>
</dbReference>
<organism evidence="4 5">
    <name type="scientific">Qipengyuania flava</name>
    <dbReference type="NCBI Taxonomy" id="192812"/>
    <lineage>
        <taxon>Bacteria</taxon>
        <taxon>Pseudomonadati</taxon>
        <taxon>Pseudomonadota</taxon>
        <taxon>Alphaproteobacteria</taxon>
        <taxon>Sphingomonadales</taxon>
        <taxon>Erythrobacteraceae</taxon>
        <taxon>Qipengyuania</taxon>
    </lineage>
</organism>